<reference evidence="1" key="1">
    <citation type="submission" date="2018-02" db="EMBL/GenBank/DDBJ databases">
        <title>Rhizophora mucronata_Transcriptome.</title>
        <authorList>
            <person name="Meera S.P."/>
            <person name="Sreeshan A."/>
            <person name="Augustine A."/>
        </authorList>
    </citation>
    <scope>NUCLEOTIDE SEQUENCE</scope>
    <source>
        <tissue evidence="1">Leaf</tissue>
    </source>
</reference>
<name>A0A2P2QLL0_RHIMU</name>
<dbReference type="EMBL" id="GGEC01087382">
    <property type="protein sequence ID" value="MBX67866.1"/>
    <property type="molecule type" value="Transcribed_RNA"/>
</dbReference>
<sequence length="63" mass="6718">MSSIAAIVVKDLCLYSVLIRISSRDTGSTPGPSRILRLSITTVSGDLRPCIVNCCCFVFGVIV</sequence>
<evidence type="ECO:0000313" key="1">
    <source>
        <dbReference type="EMBL" id="MBX67866.1"/>
    </source>
</evidence>
<proteinExistence type="predicted"/>
<dbReference type="AlphaFoldDB" id="A0A2P2QLL0"/>
<protein>
    <submittedName>
        <fullName evidence="1">Uncharacterized protein</fullName>
    </submittedName>
</protein>
<accession>A0A2P2QLL0</accession>
<organism evidence="1">
    <name type="scientific">Rhizophora mucronata</name>
    <name type="common">Asiatic mangrove</name>
    <dbReference type="NCBI Taxonomy" id="61149"/>
    <lineage>
        <taxon>Eukaryota</taxon>
        <taxon>Viridiplantae</taxon>
        <taxon>Streptophyta</taxon>
        <taxon>Embryophyta</taxon>
        <taxon>Tracheophyta</taxon>
        <taxon>Spermatophyta</taxon>
        <taxon>Magnoliopsida</taxon>
        <taxon>eudicotyledons</taxon>
        <taxon>Gunneridae</taxon>
        <taxon>Pentapetalae</taxon>
        <taxon>rosids</taxon>
        <taxon>fabids</taxon>
        <taxon>Malpighiales</taxon>
        <taxon>Rhizophoraceae</taxon>
        <taxon>Rhizophora</taxon>
    </lineage>
</organism>